<name>A0A8T2V5Y0_CERRI</name>
<dbReference type="EMBL" id="CM035407">
    <property type="protein sequence ID" value="KAH7442792.1"/>
    <property type="molecule type" value="Genomic_DNA"/>
</dbReference>
<sequence>MPSYSKRRHHEVPNRNLHGELDAACSAGGGPTALVVGEESLCNIHNAGLEENLLSEQPAVSRTTSNAETVSQNDLISRTSGDGMPDEHSYFSETIDRCMNGNAEAPDEVAAPKCKTANKPTCLGSVCYQAGQTHQGYAVAIVNLKKLNKQLLEQVCTLRSGETVLREKIKSLQLEFEQNIARGDCIVSEKTLLENQRDALQADLKACTEEVAKLGLEKLSILGFRDTLLGISHDLETDHSKCGMEVRQAKESLMKSMVALELAQTKAQCLELDIEPLMLEHRRLSTDVSVLQEQNSNLHRTIEQTQMEKEHLENEIKQIRDSCAALEDRCTQTSTIRHNLETKLASRLLQSEGLQMQLQGAWQQIQSLEAQQEASIADRFDLEKQIKRLENDLIAAREECEDALCMLESEREEKMSAANALRKVESEAEDLHSQFKTISVSSDNLQMSADHSFKQVASYEAKISCLLKEKEKLENTISALTNKVENLKLCSDEAFISSKKEIDTLKGKICKLEEALVAADALSHEQSKCARDLDSEVKELTTTLYRRKRLADLSIPLAVIATGSLVVFGVMCIWRRNS</sequence>
<accession>A0A8T2V5Y0</accession>
<dbReference type="OrthoDB" id="1920827at2759"/>
<evidence type="ECO:0000313" key="4">
    <source>
        <dbReference type="Proteomes" id="UP000825935"/>
    </source>
</evidence>
<keyword evidence="1" id="KW-0175">Coiled coil</keyword>
<evidence type="ECO:0000313" key="3">
    <source>
        <dbReference type="EMBL" id="KAH7442792.1"/>
    </source>
</evidence>
<keyword evidence="4" id="KW-1185">Reference proteome</keyword>
<protein>
    <submittedName>
        <fullName evidence="3">Uncharacterized protein</fullName>
    </submittedName>
</protein>
<reference evidence="3" key="1">
    <citation type="submission" date="2021-08" db="EMBL/GenBank/DDBJ databases">
        <title>WGS assembly of Ceratopteris richardii.</title>
        <authorList>
            <person name="Marchant D.B."/>
            <person name="Chen G."/>
            <person name="Jenkins J."/>
            <person name="Shu S."/>
            <person name="Leebens-Mack J."/>
            <person name="Grimwood J."/>
            <person name="Schmutz J."/>
            <person name="Soltis P."/>
            <person name="Soltis D."/>
            <person name="Chen Z.-H."/>
        </authorList>
    </citation>
    <scope>NUCLEOTIDE SEQUENCE</scope>
    <source>
        <strain evidence="3">Whitten #5841</strain>
        <tissue evidence="3">Leaf</tissue>
    </source>
</reference>
<gene>
    <name evidence="3" type="ORF">KP509_02G002500</name>
</gene>
<keyword evidence="2" id="KW-0472">Membrane</keyword>
<organism evidence="3 4">
    <name type="scientific">Ceratopteris richardii</name>
    <name type="common">Triangle waterfern</name>
    <dbReference type="NCBI Taxonomy" id="49495"/>
    <lineage>
        <taxon>Eukaryota</taxon>
        <taxon>Viridiplantae</taxon>
        <taxon>Streptophyta</taxon>
        <taxon>Embryophyta</taxon>
        <taxon>Tracheophyta</taxon>
        <taxon>Polypodiopsida</taxon>
        <taxon>Polypodiidae</taxon>
        <taxon>Polypodiales</taxon>
        <taxon>Pteridineae</taxon>
        <taxon>Pteridaceae</taxon>
        <taxon>Parkerioideae</taxon>
        <taxon>Ceratopteris</taxon>
    </lineage>
</organism>
<comment type="caution">
    <text evidence="3">The sequence shown here is derived from an EMBL/GenBank/DDBJ whole genome shotgun (WGS) entry which is preliminary data.</text>
</comment>
<feature type="coiled-coil region" evidence="1">
    <location>
        <begin position="379"/>
        <end position="490"/>
    </location>
</feature>
<feature type="coiled-coil region" evidence="1">
    <location>
        <begin position="190"/>
        <end position="217"/>
    </location>
</feature>
<keyword evidence="2" id="KW-1133">Transmembrane helix</keyword>
<dbReference type="Gene3D" id="1.10.287.1490">
    <property type="match status" value="1"/>
</dbReference>
<feature type="transmembrane region" description="Helical" evidence="2">
    <location>
        <begin position="553"/>
        <end position="574"/>
    </location>
</feature>
<feature type="coiled-coil region" evidence="1">
    <location>
        <begin position="288"/>
        <end position="329"/>
    </location>
</feature>
<keyword evidence="2" id="KW-0812">Transmembrane</keyword>
<dbReference type="AlphaFoldDB" id="A0A8T2V5Y0"/>
<dbReference type="Proteomes" id="UP000825935">
    <property type="component" value="Chromosome 2"/>
</dbReference>
<evidence type="ECO:0000256" key="1">
    <source>
        <dbReference type="SAM" id="Coils"/>
    </source>
</evidence>
<evidence type="ECO:0000256" key="2">
    <source>
        <dbReference type="SAM" id="Phobius"/>
    </source>
</evidence>
<proteinExistence type="predicted"/>